<accession>A0ABZ0V8A0</accession>
<name>A0ABZ0V8A0_9RHOB</name>
<keyword evidence="2" id="KW-1185">Reference proteome</keyword>
<reference evidence="1 2" key="1">
    <citation type="submission" date="2023-11" db="EMBL/GenBank/DDBJ databases">
        <title>From the Deep-Sea to the Surface: Bacterial Genomes Isolated from the Moytirra Hydrothermal Vent Plume.</title>
        <authorList>
            <person name="Major S.R."/>
        </authorList>
    </citation>
    <scope>NUCLEOTIDE SEQUENCE [LARGE SCALE GENOMIC DNA]</scope>
    <source>
        <strain evidence="1 2">OXR-9</strain>
    </source>
</reference>
<organism evidence="1 2">
    <name type="scientific">Sulfitobacter faviae</name>
    <dbReference type="NCBI Taxonomy" id="1775881"/>
    <lineage>
        <taxon>Bacteria</taxon>
        <taxon>Pseudomonadati</taxon>
        <taxon>Pseudomonadota</taxon>
        <taxon>Alphaproteobacteria</taxon>
        <taxon>Rhodobacterales</taxon>
        <taxon>Roseobacteraceae</taxon>
        <taxon>Sulfitobacter</taxon>
    </lineage>
</organism>
<proteinExistence type="predicted"/>
<gene>
    <name evidence="1" type="ORF">T7987_12595</name>
</gene>
<dbReference type="Proteomes" id="UP001326567">
    <property type="component" value="Chromosome"/>
</dbReference>
<dbReference type="RefSeq" id="WP_322329736.1">
    <property type="nucleotide sequence ID" value="NZ_CP139725.1"/>
</dbReference>
<evidence type="ECO:0000313" key="2">
    <source>
        <dbReference type="Proteomes" id="UP001326567"/>
    </source>
</evidence>
<dbReference type="EMBL" id="CP139725">
    <property type="protein sequence ID" value="WPZ23312.1"/>
    <property type="molecule type" value="Genomic_DNA"/>
</dbReference>
<protein>
    <submittedName>
        <fullName evidence="1">Uncharacterized protein</fullName>
    </submittedName>
</protein>
<evidence type="ECO:0000313" key="1">
    <source>
        <dbReference type="EMBL" id="WPZ23312.1"/>
    </source>
</evidence>
<sequence length="238" mass="26888">MAKSWKATKIRQKPSNPMYAAAGLNVISHGRKWLSPELDNSWRNSMMRPAVLLFSGIFATAASAYTDIHSARRAYQAVTFGEFYAERAKRVEMAEAVHDYWSDFDSRLPRLSPSELEWLTGELDTTDMVRIDRVMRTREFSLWELGNLADQCIGAAKGLIAALETPAQHETEMFRWIKVASCYHGSDDSIFRYLKGAGLDRSGDAEDGHTLDHLMLSRILDIIIPSSMADTMGWTFGR</sequence>